<accession>A0A4P9XKP4</accession>
<sequence>MRLVSLLSIAAATTFAALTFFGPPASACGNLRGAKPIPPVKDQLVAFREYSRLFTIFPHFGLLQPEGTQPVYKNDTHGRVKGINFVSTKGVAVLKAQFEYRPVPNTPRPRPKYSPPLVPEHTQILYAILRAYSGDGGSMLDYAYIRFSYDNRESPYESLAVSTPRGTARTNQPQTLYGGCYSISEQEESLARSIAFPGEKREGDLDDEGAISLELPNQSKRRVWLGQSWNNDKISIMPASTINNL</sequence>
<reference evidence="3" key="1">
    <citation type="journal article" date="2018" name="Nat. Microbiol.">
        <title>Leveraging single-cell genomics to expand the fungal tree of life.</title>
        <authorList>
            <person name="Ahrendt S.R."/>
            <person name="Quandt C.A."/>
            <person name="Ciobanu D."/>
            <person name="Clum A."/>
            <person name="Salamov A."/>
            <person name="Andreopoulos B."/>
            <person name="Cheng J.F."/>
            <person name="Woyke T."/>
            <person name="Pelin A."/>
            <person name="Henrissat B."/>
            <person name="Reynolds N.K."/>
            <person name="Benny G.L."/>
            <person name="Smith M.E."/>
            <person name="James T.Y."/>
            <person name="Grigoriev I.V."/>
        </authorList>
    </citation>
    <scope>NUCLEOTIDE SEQUENCE [LARGE SCALE GENOMIC DNA]</scope>
    <source>
        <strain evidence="3">RSA 1356</strain>
    </source>
</reference>
<feature type="chain" id="PRO_5020590417" evidence="1">
    <location>
        <begin position="17"/>
        <end position="245"/>
    </location>
</feature>
<protein>
    <submittedName>
        <fullName evidence="2">Uncharacterized protein</fullName>
    </submittedName>
</protein>
<evidence type="ECO:0000313" key="3">
    <source>
        <dbReference type="Proteomes" id="UP000271241"/>
    </source>
</evidence>
<organism evidence="2 3">
    <name type="scientific">Thamnocephalis sphaerospora</name>
    <dbReference type="NCBI Taxonomy" id="78915"/>
    <lineage>
        <taxon>Eukaryota</taxon>
        <taxon>Fungi</taxon>
        <taxon>Fungi incertae sedis</taxon>
        <taxon>Zoopagomycota</taxon>
        <taxon>Zoopagomycotina</taxon>
        <taxon>Zoopagomycetes</taxon>
        <taxon>Zoopagales</taxon>
        <taxon>Sigmoideomycetaceae</taxon>
        <taxon>Thamnocephalis</taxon>
    </lineage>
</organism>
<evidence type="ECO:0000256" key="1">
    <source>
        <dbReference type="SAM" id="SignalP"/>
    </source>
</evidence>
<feature type="signal peptide" evidence="1">
    <location>
        <begin position="1"/>
        <end position="16"/>
    </location>
</feature>
<proteinExistence type="predicted"/>
<name>A0A4P9XKP4_9FUNG</name>
<gene>
    <name evidence="2" type="ORF">THASP1DRAFT_25285</name>
</gene>
<keyword evidence="3" id="KW-1185">Reference proteome</keyword>
<dbReference type="AlphaFoldDB" id="A0A4P9XKP4"/>
<dbReference type="Proteomes" id="UP000271241">
    <property type="component" value="Unassembled WGS sequence"/>
</dbReference>
<evidence type="ECO:0000313" key="2">
    <source>
        <dbReference type="EMBL" id="RKP06378.1"/>
    </source>
</evidence>
<dbReference type="EMBL" id="KZ992895">
    <property type="protein sequence ID" value="RKP06378.1"/>
    <property type="molecule type" value="Genomic_DNA"/>
</dbReference>
<keyword evidence="1" id="KW-0732">Signal</keyword>